<dbReference type="Gene3D" id="1.10.340.70">
    <property type="match status" value="1"/>
</dbReference>
<dbReference type="Pfam" id="PF17921">
    <property type="entry name" value="Integrase_H2C2"/>
    <property type="match status" value="1"/>
</dbReference>
<accession>I2FLU8</accession>
<dbReference type="SUPFAM" id="SSF56672">
    <property type="entry name" value="DNA/RNA polymerases"/>
    <property type="match status" value="1"/>
</dbReference>
<dbReference type="InterPro" id="IPR050951">
    <property type="entry name" value="Retrovirus_Pol_polyprotein"/>
</dbReference>
<dbReference type="GO" id="GO:0005634">
    <property type="term" value="C:nucleus"/>
    <property type="evidence" value="ECO:0007669"/>
    <property type="project" value="UniProtKB-ARBA"/>
</dbReference>
<comment type="caution">
    <text evidence="3">The sequence shown here is derived from an EMBL/GenBank/DDBJ whole genome shotgun (WGS) entry which is preliminary data.</text>
</comment>
<dbReference type="InterPro" id="IPR041577">
    <property type="entry name" value="RT_RNaseH_2"/>
</dbReference>
<dbReference type="Gene3D" id="3.10.20.370">
    <property type="match status" value="1"/>
</dbReference>
<dbReference type="GO" id="GO:0003824">
    <property type="term" value="F:catalytic activity"/>
    <property type="evidence" value="ECO:0007669"/>
    <property type="project" value="UniProtKB-KW"/>
</dbReference>
<dbReference type="FunFam" id="3.30.420.10:FF:000032">
    <property type="entry name" value="Retrovirus-related Pol polyprotein from transposon 297-like Protein"/>
    <property type="match status" value="1"/>
</dbReference>
<dbReference type="OMA" id="MAWIANY"/>
<protein>
    <submittedName>
        <fullName evidence="3">Related to gag-pol protein</fullName>
    </submittedName>
</protein>
<dbReference type="SUPFAM" id="SSF53098">
    <property type="entry name" value="Ribonuclease H-like"/>
    <property type="match status" value="1"/>
</dbReference>
<feature type="domain" description="Integrase catalytic" evidence="2">
    <location>
        <begin position="262"/>
        <end position="421"/>
    </location>
</feature>
<sequence>MARVLWHFNYHLPTRLEMDTSDFTIARVLKQEHEGHWHPIAFYSRKMSSAEKNYEIHDKELLAVVFEKVEDKIGIGGRLQQIPAENVVPNAILQISVESVVTAHLGNDSALVAPMLTMEAIAMQGLKELTKIFQPLDMELQGIHVKKLFETKDSLWHSGSRLVIPKVTMPGRTNDCQLQSAKEVDGQSLSVEHLCFMVMSQCHDGLTAGHVGQDATIRVAQLHYWWPNMMAWIANYVASCLVCARYKAPCHHPYGLLQPLATPDRPWGSILLDFIEGLPHSQGYDSILIIINRLTKYAILVPTHKTVMAKQTAISIWGHVVKNFGFPDHMVSDRGRQFISQAWKECAESMGAKHLLSTAYHPQTDGQMERVNQVVEQYLWMYCNYEQDDWANLLRTAAFVYNNTVHNSIGVSPSFVCYGWNPKAHPDIPQ</sequence>
<evidence type="ECO:0000313" key="3">
    <source>
        <dbReference type="EMBL" id="CCF47886.1"/>
    </source>
</evidence>
<gene>
    <name evidence="3" type="ORF">UHOR_12026</name>
</gene>
<dbReference type="eggNOG" id="KOG0017">
    <property type="taxonomic scope" value="Eukaryota"/>
</dbReference>
<dbReference type="InterPro" id="IPR043502">
    <property type="entry name" value="DNA/RNA_pol_sf"/>
</dbReference>
<dbReference type="Proteomes" id="UP000006174">
    <property type="component" value="Unassembled WGS sequence"/>
</dbReference>
<dbReference type="InterPro" id="IPR001584">
    <property type="entry name" value="Integrase_cat-core"/>
</dbReference>
<dbReference type="InterPro" id="IPR041588">
    <property type="entry name" value="Integrase_H2C2"/>
</dbReference>
<dbReference type="PROSITE" id="PS50994">
    <property type="entry name" value="INTEGRASE"/>
    <property type="match status" value="1"/>
</dbReference>
<dbReference type="EMBL" id="CAGI01000003">
    <property type="protein sequence ID" value="CCF47886.1"/>
    <property type="molecule type" value="Genomic_DNA"/>
</dbReference>
<dbReference type="GO" id="GO:0015074">
    <property type="term" value="P:DNA integration"/>
    <property type="evidence" value="ECO:0007669"/>
    <property type="project" value="InterPro"/>
</dbReference>
<evidence type="ECO:0000256" key="1">
    <source>
        <dbReference type="ARBA" id="ARBA00022884"/>
    </source>
</evidence>
<dbReference type="PANTHER" id="PTHR37984:SF15">
    <property type="entry name" value="INTEGRASE CATALYTIC DOMAIN-CONTAINING PROTEIN"/>
    <property type="match status" value="1"/>
</dbReference>
<proteinExistence type="predicted"/>
<organism evidence="3 4">
    <name type="scientific">Ustilago hordei</name>
    <name type="common">Barley covered smut fungus</name>
    <dbReference type="NCBI Taxonomy" id="120017"/>
    <lineage>
        <taxon>Eukaryota</taxon>
        <taxon>Fungi</taxon>
        <taxon>Dikarya</taxon>
        <taxon>Basidiomycota</taxon>
        <taxon>Ustilaginomycotina</taxon>
        <taxon>Ustilaginomycetes</taxon>
        <taxon>Ustilaginales</taxon>
        <taxon>Ustilaginaceae</taxon>
        <taxon>Ustilago</taxon>
    </lineage>
</organism>
<evidence type="ECO:0000259" key="2">
    <source>
        <dbReference type="PROSITE" id="PS50994"/>
    </source>
</evidence>
<dbReference type="STRING" id="1128400.I2FLU8"/>
<dbReference type="GO" id="GO:0003723">
    <property type="term" value="F:RNA binding"/>
    <property type="evidence" value="ECO:0007669"/>
    <property type="project" value="UniProtKB-KW"/>
</dbReference>
<name>I2FLU8_USTHO</name>
<dbReference type="Pfam" id="PF17919">
    <property type="entry name" value="RT_RNaseH_2"/>
    <property type="match status" value="1"/>
</dbReference>
<dbReference type="AlphaFoldDB" id="I2FLU8"/>
<keyword evidence="1" id="KW-0694">RNA-binding</keyword>
<dbReference type="InterPro" id="IPR036397">
    <property type="entry name" value="RNaseH_sf"/>
</dbReference>
<dbReference type="Pfam" id="PF00665">
    <property type="entry name" value="rve"/>
    <property type="match status" value="1"/>
</dbReference>
<dbReference type="HOGENOM" id="CLU_000384_9_2_1"/>
<dbReference type="InterPro" id="IPR012337">
    <property type="entry name" value="RNaseH-like_sf"/>
</dbReference>
<dbReference type="Gene3D" id="3.30.420.10">
    <property type="entry name" value="Ribonuclease H-like superfamily/Ribonuclease H"/>
    <property type="match status" value="1"/>
</dbReference>
<dbReference type="PANTHER" id="PTHR37984">
    <property type="entry name" value="PROTEIN CBG26694"/>
    <property type="match status" value="1"/>
</dbReference>
<dbReference type="OrthoDB" id="3240190at2759"/>
<keyword evidence="4" id="KW-1185">Reference proteome</keyword>
<evidence type="ECO:0000313" key="4">
    <source>
        <dbReference type="Proteomes" id="UP000006174"/>
    </source>
</evidence>
<reference evidence="3 4" key="1">
    <citation type="journal article" date="2012" name="Plant Cell">
        <title>Genome comparison of barley and maize smut fungi reveals targeted loss of RNA silencing components and species-specific presence of transposable elements.</title>
        <authorList>
            <person name="Laurie J.D."/>
            <person name="Ali S."/>
            <person name="Linning R."/>
            <person name="Mannhaupt G."/>
            <person name="Wong P."/>
            <person name="Gueldener U."/>
            <person name="Muensterkoetter M."/>
            <person name="Moore R."/>
            <person name="Kahmann R."/>
            <person name="Bakkeren G."/>
            <person name="Schirawski J."/>
        </authorList>
    </citation>
    <scope>NUCLEOTIDE SEQUENCE [LARGE SCALE GENOMIC DNA]</scope>
    <source>
        <strain evidence="4">Uh4875-4</strain>
    </source>
</reference>